<dbReference type="Pfam" id="PF04954">
    <property type="entry name" value="SIP"/>
    <property type="match status" value="1"/>
</dbReference>
<evidence type="ECO:0000313" key="3">
    <source>
        <dbReference type="Proteomes" id="UP001218629"/>
    </source>
</evidence>
<name>A0ABY8AEF7_9ACTN</name>
<keyword evidence="3" id="KW-1185">Reference proteome</keyword>
<gene>
    <name evidence="2" type="ORF">MOV08_31360</name>
</gene>
<proteinExistence type="predicted"/>
<sequence length="300" mass="32584">MTATATPTTAPFRFFDVQVARTRRLGPSMVRITFTGERLAELASGGRDQRFKLFLPQPHQTAPVFDDMGDGWYTAWRAQDPAERPVMRSYTIREQRPDPCEFDVDFALHGADDPASPALASGGPASRWALRARPGDRLTVLAPAVEDNGGVDFRPPPGTDWILLTGDETALPAIAGILSWLSPGTVAKVWIEVGHEDDRQPLPTFADVEATWLVRSHGRDGADGGPVLDALRAADLPEGTPYSWIAGEAGTVKAVRRHLVGERGFDRRAVKFTGYWRRGATEEDLIAELTAAATAAAGKE</sequence>
<dbReference type="Gene3D" id="3.40.50.80">
    <property type="entry name" value="Nucleotide-binding domain of ferredoxin-NADP reductase (FNR) module"/>
    <property type="match status" value="1"/>
</dbReference>
<dbReference type="EMBL" id="CP095749">
    <property type="protein sequence ID" value="WEB43328.1"/>
    <property type="molecule type" value="Genomic_DNA"/>
</dbReference>
<dbReference type="SUPFAM" id="SSF63380">
    <property type="entry name" value="Riboflavin synthase domain-like"/>
    <property type="match status" value="1"/>
</dbReference>
<evidence type="ECO:0000259" key="1">
    <source>
        <dbReference type="PROSITE" id="PS51384"/>
    </source>
</evidence>
<evidence type="ECO:0000313" key="2">
    <source>
        <dbReference type="EMBL" id="WEB43328.1"/>
    </source>
</evidence>
<dbReference type="Proteomes" id="UP001218629">
    <property type="component" value="Chromosome"/>
</dbReference>
<dbReference type="CDD" id="cd06193">
    <property type="entry name" value="siderophore_interacting"/>
    <property type="match status" value="1"/>
</dbReference>
<protein>
    <submittedName>
        <fullName evidence="2">Siderophore-interacting protein</fullName>
    </submittedName>
</protein>
<organism evidence="2 3">
    <name type="scientific">Streptomyces yunnanensis</name>
    <dbReference type="NCBI Taxonomy" id="156453"/>
    <lineage>
        <taxon>Bacteria</taxon>
        <taxon>Bacillati</taxon>
        <taxon>Actinomycetota</taxon>
        <taxon>Actinomycetes</taxon>
        <taxon>Kitasatosporales</taxon>
        <taxon>Streptomycetaceae</taxon>
        <taxon>Streptomyces</taxon>
    </lineage>
</organism>
<dbReference type="RefSeq" id="WP_039637655.1">
    <property type="nucleotide sequence ID" value="NZ_CP095749.1"/>
</dbReference>
<dbReference type="InterPro" id="IPR007037">
    <property type="entry name" value="SIP_rossman_dom"/>
</dbReference>
<feature type="domain" description="FAD-binding FR-type" evidence="1">
    <location>
        <begin position="12"/>
        <end position="156"/>
    </location>
</feature>
<dbReference type="InterPro" id="IPR017927">
    <property type="entry name" value="FAD-bd_FR_type"/>
</dbReference>
<accession>A0ABY8AEF7</accession>
<reference evidence="2 3" key="1">
    <citation type="submission" date="2022-03" db="EMBL/GenBank/DDBJ databases">
        <title>Streptomyces yunnanensis P86,complete genome.</title>
        <authorList>
            <person name="Chen S."/>
            <person name="Zhang Q."/>
        </authorList>
    </citation>
    <scope>NUCLEOTIDE SEQUENCE [LARGE SCALE GENOMIC DNA]</scope>
    <source>
        <strain evidence="2 3">P86</strain>
    </source>
</reference>
<dbReference type="PANTHER" id="PTHR30157:SF0">
    <property type="entry name" value="NADPH-DEPENDENT FERRIC-CHELATE REDUCTASE"/>
    <property type="match status" value="1"/>
</dbReference>
<dbReference type="Gene3D" id="2.40.30.10">
    <property type="entry name" value="Translation factors"/>
    <property type="match status" value="1"/>
</dbReference>
<dbReference type="PROSITE" id="PS51384">
    <property type="entry name" value="FAD_FR"/>
    <property type="match status" value="1"/>
</dbReference>
<dbReference type="InterPro" id="IPR013113">
    <property type="entry name" value="SIP_FAD-bd"/>
</dbReference>
<dbReference type="Pfam" id="PF08021">
    <property type="entry name" value="FAD_binding_9"/>
    <property type="match status" value="1"/>
</dbReference>
<dbReference type="InterPro" id="IPR039374">
    <property type="entry name" value="SIP_fam"/>
</dbReference>
<dbReference type="InterPro" id="IPR039261">
    <property type="entry name" value="FNR_nucleotide-bd"/>
</dbReference>
<dbReference type="InterPro" id="IPR017938">
    <property type="entry name" value="Riboflavin_synthase-like_b-brl"/>
</dbReference>
<dbReference type="PANTHER" id="PTHR30157">
    <property type="entry name" value="FERRIC REDUCTASE, NADPH-DEPENDENT"/>
    <property type="match status" value="1"/>
</dbReference>